<evidence type="ECO:0008006" key="5">
    <source>
        <dbReference type="Google" id="ProtNLM"/>
    </source>
</evidence>
<dbReference type="InterPro" id="IPR015890">
    <property type="entry name" value="Chorismate_C"/>
</dbReference>
<dbReference type="RefSeq" id="WP_069608263.1">
    <property type="nucleotide sequence ID" value="NZ_CP015217.1"/>
</dbReference>
<sequence>MSNQIQNLKQYLNALPDKPASLPFPLHEEGIDDFLLRLTKKYSGCFLLESHPGYPDNYRYSIFGFSPSFQFRGYPGKLVLNGQIHPTKNPYETLKDFFPIKKNAKKYLGGLVGFLSYDATSLFEPVTNLKLRDGYPLCSFGLYLDGVVLDHLTGEAEYFYYSENRFSELKSLLDTKDETTEKTKIGSLGYSKTKEEYSNMFKKTREEILAGNTFQCQIGFEEKFEIEGSLVPIYQSLKRNNPSPYLFFYKDEELETVGSSPELLFSHRDRVVETYPLAGTYPRGKTPAEDKALTRKLLNDEKELAEHAMLIDLHRNDLSRVCEIGTVRMKKEFEILKFTHVQHITSEVAGILKEKENSFSGLVSVFPAGTLTGAPKVESIKWIRKTEGDERGAYGGVLGYFSLDGSSQFCILIRSLFRNGSFAYSRAASGIVLDSIEDLEYQEILNKLKAVKRSMEEFFI</sequence>
<dbReference type="Pfam" id="PF00425">
    <property type="entry name" value="Chorismate_bind"/>
    <property type="match status" value="1"/>
</dbReference>
<dbReference type="PANTHER" id="PTHR11236">
    <property type="entry name" value="AMINOBENZOATE/ANTHRANILATE SYNTHASE"/>
    <property type="match status" value="1"/>
</dbReference>
<dbReference type="PANTHER" id="PTHR11236:SF9">
    <property type="entry name" value="ANTHRANILATE SYNTHASE COMPONENT 1"/>
    <property type="match status" value="1"/>
</dbReference>
<dbReference type="InterPro" id="IPR019999">
    <property type="entry name" value="Anth_synth_I-like"/>
</dbReference>
<dbReference type="EMBL" id="CP015217">
    <property type="protein sequence ID" value="AOP35048.1"/>
    <property type="molecule type" value="Genomic_DNA"/>
</dbReference>
<protein>
    <recommendedName>
        <fullName evidence="5">Anthranilate synthase</fullName>
    </recommendedName>
</protein>
<dbReference type="InterPro" id="IPR006805">
    <property type="entry name" value="Anth_synth_I_N"/>
</dbReference>
<accession>A0A1D7UZQ1</accession>
<keyword evidence="4" id="KW-1185">Reference proteome</keyword>
<dbReference type="KEGG" id="laj:A0128_15065"/>
<dbReference type="Proteomes" id="UP000094197">
    <property type="component" value="Chromosome 1"/>
</dbReference>
<feature type="domain" description="Anthranilate synthase component I N-terminal" evidence="2">
    <location>
        <begin position="36"/>
        <end position="155"/>
    </location>
</feature>
<evidence type="ECO:0000313" key="3">
    <source>
        <dbReference type="EMBL" id="AOP35048.1"/>
    </source>
</evidence>
<dbReference type="SUPFAM" id="SSF56322">
    <property type="entry name" value="ADC synthase"/>
    <property type="match status" value="1"/>
</dbReference>
<name>A0A1D7UZQ1_9LEPT</name>
<dbReference type="InterPro" id="IPR005801">
    <property type="entry name" value="ADC_synthase"/>
</dbReference>
<feature type="domain" description="Chorismate-utilising enzyme C-terminal" evidence="1">
    <location>
        <begin position="194"/>
        <end position="447"/>
    </location>
</feature>
<evidence type="ECO:0000259" key="2">
    <source>
        <dbReference type="Pfam" id="PF04715"/>
    </source>
</evidence>
<dbReference type="AlphaFoldDB" id="A0A1D7UZQ1"/>
<organism evidence="3 4">
    <name type="scientific">Leptospira tipperaryensis</name>
    <dbReference type="NCBI Taxonomy" id="2564040"/>
    <lineage>
        <taxon>Bacteria</taxon>
        <taxon>Pseudomonadati</taxon>
        <taxon>Spirochaetota</taxon>
        <taxon>Spirochaetia</taxon>
        <taxon>Leptospirales</taxon>
        <taxon>Leptospiraceae</taxon>
        <taxon>Leptospira</taxon>
    </lineage>
</organism>
<dbReference type="PRINTS" id="PR00095">
    <property type="entry name" value="ANTSNTHASEI"/>
</dbReference>
<dbReference type="Gene3D" id="3.60.120.10">
    <property type="entry name" value="Anthranilate synthase"/>
    <property type="match status" value="1"/>
</dbReference>
<dbReference type="GO" id="GO:0000162">
    <property type="term" value="P:L-tryptophan biosynthetic process"/>
    <property type="evidence" value="ECO:0007669"/>
    <property type="project" value="TreeGrafter"/>
</dbReference>
<gene>
    <name evidence="3" type="ORF">A0128_15065</name>
</gene>
<dbReference type="OrthoDB" id="9803598at2"/>
<proteinExistence type="predicted"/>
<evidence type="ECO:0000259" key="1">
    <source>
        <dbReference type="Pfam" id="PF00425"/>
    </source>
</evidence>
<dbReference type="Pfam" id="PF04715">
    <property type="entry name" value="Anth_synt_I_N"/>
    <property type="match status" value="1"/>
</dbReference>
<evidence type="ECO:0000313" key="4">
    <source>
        <dbReference type="Proteomes" id="UP000094197"/>
    </source>
</evidence>
<reference evidence="3 4" key="1">
    <citation type="submission" date="2016-04" db="EMBL/GenBank/DDBJ databases">
        <title>Complete genome seqeunce of Leptospira alstonii serovar Room22.</title>
        <authorList>
            <person name="Nally J.E."/>
            <person name="Bayles D.O."/>
            <person name="Hurley D."/>
            <person name="Fanning S."/>
            <person name="McMahon B.J."/>
            <person name="Arent Z."/>
        </authorList>
    </citation>
    <scope>NUCLEOTIDE SEQUENCE [LARGE SCALE GENOMIC DNA]</scope>
    <source>
        <strain evidence="3 4">GWTS #1</strain>
    </source>
</reference>